<evidence type="ECO:0000256" key="2">
    <source>
        <dbReference type="SAM" id="SignalP"/>
    </source>
</evidence>
<name>A0ABN1TD97_9ACTN</name>
<feature type="signal peptide" evidence="2">
    <location>
        <begin position="1"/>
        <end position="29"/>
    </location>
</feature>
<evidence type="ECO:0000256" key="1">
    <source>
        <dbReference type="SAM" id="MobiDB-lite"/>
    </source>
</evidence>
<dbReference type="EMBL" id="BAAALD010000008">
    <property type="protein sequence ID" value="GAA1074091.1"/>
    <property type="molecule type" value="Genomic_DNA"/>
</dbReference>
<accession>A0ABN1TD97</accession>
<keyword evidence="4" id="KW-1185">Reference proteome</keyword>
<feature type="chain" id="PRO_5047159394" description="ATP-binding protein" evidence="2">
    <location>
        <begin position="30"/>
        <end position="90"/>
    </location>
</feature>
<feature type="region of interest" description="Disordered" evidence="1">
    <location>
        <begin position="71"/>
        <end position="90"/>
    </location>
</feature>
<reference evidence="3 4" key="1">
    <citation type="journal article" date="2019" name="Int. J. Syst. Evol. Microbiol.">
        <title>The Global Catalogue of Microorganisms (GCM) 10K type strain sequencing project: providing services to taxonomists for standard genome sequencing and annotation.</title>
        <authorList>
            <consortium name="The Broad Institute Genomics Platform"/>
            <consortium name="The Broad Institute Genome Sequencing Center for Infectious Disease"/>
            <person name="Wu L."/>
            <person name="Ma J."/>
        </authorList>
    </citation>
    <scope>NUCLEOTIDE SEQUENCE [LARGE SCALE GENOMIC DNA]</scope>
    <source>
        <strain evidence="3 4">JCM 13002</strain>
    </source>
</reference>
<evidence type="ECO:0008006" key="5">
    <source>
        <dbReference type="Google" id="ProtNLM"/>
    </source>
</evidence>
<feature type="compositionally biased region" description="Basic and acidic residues" evidence="1">
    <location>
        <begin position="76"/>
        <end position="90"/>
    </location>
</feature>
<proteinExistence type="predicted"/>
<comment type="caution">
    <text evidence="3">The sequence shown here is derived from an EMBL/GenBank/DDBJ whole genome shotgun (WGS) entry which is preliminary data.</text>
</comment>
<gene>
    <name evidence="3" type="ORF">GCM10009663_13140</name>
</gene>
<evidence type="ECO:0000313" key="3">
    <source>
        <dbReference type="EMBL" id="GAA1074091.1"/>
    </source>
</evidence>
<dbReference type="RefSeq" id="WP_344622536.1">
    <property type="nucleotide sequence ID" value="NZ_BAAALD010000008.1"/>
</dbReference>
<protein>
    <recommendedName>
        <fullName evidence="5">ATP-binding protein</fullName>
    </recommendedName>
</protein>
<dbReference type="Proteomes" id="UP001499987">
    <property type="component" value="Unassembled WGS sequence"/>
</dbReference>
<sequence>MNKPNRLLAGLALSGAAFATVLGASPAQAAEPGLDQVADMGQPGGLLGATAFTATGLLTGVQPKIPDPQSFVEQAKQQKAEQDAKAARGH</sequence>
<organism evidence="3 4">
    <name type="scientific">Kitasatospora arboriphila</name>
    <dbReference type="NCBI Taxonomy" id="258052"/>
    <lineage>
        <taxon>Bacteria</taxon>
        <taxon>Bacillati</taxon>
        <taxon>Actinomycetota</taxon>
        <taxon>Actinomycetes</taxon>
        <taxon>Kitasatosporales</taxon>
        <taxon>Streptomycetaceae</taxon>
        <taxon>Kitasatospora</taxon>
    </lineage>
</organism>
<keyword evidence="2" id="KW-0732">Signal</keyword>
<evidence type="ECO:0000313" key="4">
    <source>
        <dbReference type="Proteomes" id="UP001499987"/>
    </source>
</evidence>